<evidence type="ECO:0000256" key="2">
    <source>
        <dbReference type="SAM" id="SignalP"/>
    </source>
</evidence>
<feature type="chain" id="PRO_5045175942" evidence="2">
    <location>
        <begin position="19"/>
        <end position="60"/>
    </location>
</feature>
<reference evidence="3 4" key="1">
    <citation type="submission" date="2023-11" db="EMBL/GenBank/DDBJ databases">
        <title>A Novel Polar Bacteriovorax (B. antarcticus) Isolated from the Biocrust in Antarctica.</title>
        <authorList>
            <person name="Mun W."/>
            <person name="Choi S.Y."/>
            <person name="Mitchell R.J."/>
        </authorList>
    </citation>
    <scope>NUCLEOTIDE SEQUENCE [LARGE SCALE GENOMIC DNA]</scope>
    <source>
        <strain evidence="3 4">PP10</strain>
    </source>
</reference>
<gene>
    <name evidence="3" type="ORF">SHI21_00205</name>
</gene>
<proteinExistence type="predicted"/>
<keyword evidence="2" id="KW-0732">Signal</keyword>
<evidence type="ECO:0000313" key="4">
    <source>
        <dbReference type="Proteomes" id="UP001302274"/>
    </source>
</evidence>
<evidence type="ECO:0000313" key="3">
    <source>
        <dbReference type="EMBL" id="MEA9354603.1"/>
    </source>
</evidence>
<dbReference type="EMBL" id="JAYGJQ010000001">
    <property type="protein sequence ID" value="MEA9354603.1"/>
    <property type="molecule type" value="Genomic_DNA"/>
</dbReference>
<organism evidence="3 4">
    <name type="scientific">Bacteriovorax antarcticus</name>
    <dbReference type="NCBI Taxonomy" id="3088717"/>
    <lineage>
        <taxon>Bacteria</taxon>
        <taxon>Pseudomonadati</taxon>
        <taxon>Bdellovibrionota</taxon>
        <taxon>Bacteriovoracia</taxon>
        <taxon>Bacteriovoracales</taxon>
        <taxon>Bacteriovoracaceae</taxon>
        <taxon>Bacteriovorax</taxon>
    </lineage>
</organism>
<comment type="caution">
    <text evidence="3">The sequence shown here is derived from an EMBL/GenBank/DDBJ whole genome shotgun (WGS) entry which is preliminary data.</text>
</comment>
<keyword evidence="4" id="KW-1185">Reference proteome</keyword>
<evidence type="ECO:0000256" key="1">
    <source>
        <dbReference type="SAM" id="MobiDB-lite"/>
    </source>
</evidence>
<feature type="region of interest" description="Disordered" evidence="1">
    <location>
        <begin position="34"/>
        <end position="60"/>
    </location>
</feature>
<dbReference type="RefSeq" id="WP_323574039.1">
    <property type="nucleotide sequence ID" value="NZ_JAYGJQ010000001.1"/>
</dbReference>
<accession>A0ABU5VNI3</accession>
<protein>
    <submittedName>
        <fullName evidence="3">Uncharacterized protein</fullName>
    </submittedName>
</protein>
<sequence length="60" mass="6581">MKALVISALLFFSLRAMSAEVGEDKKGECIYSSQSNKRDAKVVDAPMTEDKKDAVKTLSK</sequence>
<feature type="compositionally biased region" description="Basic and acidic residues" evidence="1">
    <location>
        <begin position="36"/>
        <end position="60"/>
    </location>
</feature>
<dbReference type="Proteomes" id="UP001302274">
    <property type="component" value="Unassembled WGS sequence"/>
</dbReference>
<name>A0ABU5VNI3_9BACT</name>
<feature type="signal peptide" evidence="2">
    <location>
        <begin position="1"/>
        <end position="18"/>
    </location>
</feature>